<name>A0A1L7XFC8_9HELO</name>
<dbReference type="GO" id="GO:0006396">
    <property type="term" value="P:RNA processing"/>
    <property type="evidence" value="ECO:0007669"/>
    <property type="project" value="InterPro"/>
</dbReference>
<evidence type="ECO:0000313" key="2">
    <source>
        <dbReference type="EMBL" id="CZR63749.1"/>
    </source>
</evidence>
<protein>
    <submittedName>
        <fullName evidence="2">Related to RNA-3`-phosphate cyclase 1</fullName>
    </submittedName>
</protein>
<dbReference type="Proteomes" id="UP000184330">
    <property type="component" value="Unassembled WGS sequence"/>
</dbReference>
<organism evidence="2 3">
    <name type="scientific">Phialocephala subalpina</name>
    <dbReference type="NCBI Taxonomy" id="576137"/>
    <lineage>
        <taxon>Eukaryota</taxon>
        <taxon>Fungi</taxon>
        <taxon>Dikarya</taxon>
        <taxon>Ascomycota</taxon>
        <taxon>Pezizomycotina</taxon>
        <taxon>Leotiomycetes</taxon>
        <taxon>Helotiales</taxon>
        <taxon>Mollisiaceae</taxon>
        <taxon>Phialocephala</taxon>
        <taxon>Phialocephala fortinii species complex</taxon>
    </lineage>
</organism>
<feature type="domain" description="RNA 3'-terminal phosphate cyclase" evidence="1">
    <location>
        <begin position="17"/>
        <end position="333"/>
    </location>
</feature>
<sequence length="413" mass="45315">MGKSKEKNLVALDGRTGEGGGQVVRVAVALAALTGTPLRIDNVRGNREGHRGGGLKAQHVSCIRTLADATDAEVIGCQVGSKSFQFKAKRSPAEIVNRNIKVRAESAASVLLVFQATLPFLLFAGDENGSPITLTIQGGTNVSFSLSFEYLDQVLLPSLERFGIKVERKLEYRGWSHGTREIGSIRFSIAPLRPGQSLQAPIWPSEPGMISKINVSLVVPKDLQKLLQKSLLFELDLVFPGVEIIFVVIDDSRHKARNYTLLVAHTDNGLRFGRDWLYDGKTKDKTSDQLSTEISQKVVYALDAEIRKGGLVDEYLQDQLIVFQALAEGKSIIPGTLEARTSDREHIDRTDKPFGDGSLHTTTARWVASELLPQIKWVDRGRICEGAGWTAESAKVESSAEAFQSFTISERTI</sequence>
<keyword evidence="3" id="KW-1185">Reference proteome</keyword>
<dbReference type="GO" id="GO:0003963">
    <property type="term" value="F:RNA-3'-phosphate cyclase activity"/>
    <property type="evidence" value="ECO:0007669"/>
    <property type="project" value="TreeGrafter"/>
</dbReference>
<dbReference type="InterPro" id="IPR013792">
    <property type="entry name" value="RNA3'P_cycl/enolpyr_Trfase_a/b"/>
</dbReference>
<dbReference type="InterPro" id="IPR000228">
    <property type="entry name" value="RNA3'_term_phos_cyc"/>
</dbReference>
<dbReference type="PANTHER" id="PTHR11096:SF0">
    <property type="entry name" value="RNA 3'-TERMINAL PHOSPHATE CYCLASE"/>
    <property type="match status" value="1"/>
</dbReference>
<dbReference type="InterPro" id="IPR036553">
    <property type="entry name" value="RPTC_insert"/>
</dbReference>
<dbReference type="SUPFAM" id="SSF55205">
    <property type="entry name" value="EPT/RTPC-like"/>
    <property type="match status" value="1"/>
</dbReference>
<dbReference type="PANTHER" id="PTHR11096">
    <property type="entry name" value="RNA 3' TERMINAL PHOSPHATE CYCLASE"/>
    <property type="match status" value="1"/>
</dbReference>
<gene>
    <name evidence="2" type="ORF">PAC_13646</name>
</gene>
<dbReference type="STRING" id="576137.A0A1L7XFC8"/>
<dbReference type="Gene3D" id="3.65.10.20">
    <property type="entry name" value="RNA 3'-terminal phosphate cyclase domain"/>
    <property type="match status" value="1"/>
</dbReference>
<dbReference type="EMBL" id="FJOG01000024">
    <property type="protein sequence ID" value="CZR63749.1"/>
    <property type="molecule type" value="Genomic_DNA"/>
</dbReference>
<dbReference type="InterPro" id="IPR037136">
    <property type="entry name" value="RNA3'_phos_cyclase_dom_sf"/>
</dbReference>
<dbReference type="GO" id="GO:0005634">
    <property type="term" value="C:nucleus"/>
    <property type="evidence" value="ECO:0007669"/>
    <property type="project" value="TreeGrafter"/>
</dbReference>
<accession>A0A1L7XFC8</accession>
<reference evidence="2 3" key="1">
    <citation type="submission" date="2016-03" db="EMBL/GenBank/DDBJ databases">
        <authorList>
            <person name="Ploux O."/>
        </authorList>
    </citation>
    <scope>NUCLEOTIDE SEQUENCE [LARGE SCALE GENOMIC DNA]</scope>
    <source>
        <strain evidence="2 3">UAMH 11012</strain>
    </source>
</reference>
<evidence type="ECO:0000259" key="1">
    <source>
        <dbReference type="Pfam" id="PF01137"/>
    </source>
</evidence>
<proteinExistence type="predicted"/>
<dbReference type="OrthoDB" id="25029at2759"/>
<dbReference type="Pfam" id="PF01137">
    <property type="entry name" value="RTC"/>
    <property type="match status" value="1"/>
</dbReference>
<dbReference type="AlphaFoldDB" id="A0A1L7XFC8"/>
<dbReference type="InterPro" id="IPR023797">
    <property type="entry name" value="RNA3'_phos_cyclase_dom"/>
</dbReference>
<dbReference type="Gene3D" id="3.30.360.20">
    <property type="entry name" value="RNA 3'-terminal phosphate cyclase, insert domain"/>
    <property type="match status" value="1"/>
</dbReference>
<evidence type="ECO:0000313" key="3">
    <source>
        <dbReference type="Proteomes" id="UP000184330"/>
    </source>
</evidence>